<dbReference type="Proteomes" id="UP000447833">
    <property type="component" value="Unassembled WGS sequence"/>
</dbReference>
<dbReference type="SUPFAM" id="SSF56784">
    <property type="entry name" value="HAD-like"/>
    <property type="match status" value="1"/>
</dbReference>
<organism evidence="1 2">
    <name type="scientific">Guptibacillus hwajinpoensis</name>
    <dbReference type="NCBI Taxonomy" id="208199"/>
    <lineage>
        <taxon>Bacteria</taxon>
        <taxon>Bacillati</taxon>
        <taxon>Bacillota</taxon>
        <taxon>Bacilli</taxon>
        <taxon>Bacillales</taxon>
        <taxon>Guptibacillaceae</taxon>
        <taxon>Guptibacillus</taxon>
    </lineage>
</organism>
<dbReference type="NCBIfam" id="TIGR01484">
    <property type="entry name" value="HAD-SF-IIB"/>
    <property type="match status" value="1"/>
</dbReference>
<dbReference type="GO" id="GO:0016791">
    <property type="term" value="F:phosphatase activity"/>
    <property type="evidence" value="ECO:0007669"/>
    <property type="project" value="UniProtKB-ARBA"/>
</dbReference>
<dbReference type="InterPro" id="IPR006379">
    <property type="entry name" value="HAD-SF_hydro_IIB"/>
</dbReference>
<dbReference type="Gene3D" id="3.40.50.1000">
    <property type="entry name" value="HAD superfamily/HAD-like"/>
    <property type="match status" value="1"/>
</dbReference>
<evidence type="ECO:0000313" key="1">
    <source>
        <dbReference type="EMBL" id="MYL61987.1"/>
    </source>
</evidence>
<dbReference type="AlphaFoldDB" id="A0A845ERF6"/>
<proteinExistence type="predicted"/>
<dbReference type="Pfam" id="PF08282">
    <property type="entry name" value="Hydrolase_3"/>
    <property type="match status" value="1"/>
</dbReference>
<keyword evidence="1" id="KW-0378">Hydrolase</keyword>
<sequence length="258" mass="29065">MAFYMFDVDGVLTDENARPDEDVVKMIEQLAKDEHILSFVTGRSRGWLSDHLFPLFDDDIDWSSLYCVSEHGAIKGRGTDISSWDLDEEYVISDEVKDKLYKVSQKEKYEGLIQWDQTKESMGTVEAVHGDPGNKEHLKKTRESLQEYADDVQSISSESGNKTAVSTYGVDVIHPELSKKIGATWILDEIQSAEEVFVFGDSSGDMVMAVTAREHELENITFYWVGEGETPEEDKITSISSEASYSEGTKEILEKHIG</sequence>
<dbReference type="CDD" id="cd01427">
    <property type="entry name" value="HAD_like"/>
    <property type="match status" value="1"/>
</dbReference>
<dbReference type="RefSeq" id="WP_160917890.1">
    <property type="nucleotide sequence ID" value="NZ_WMEY01000001.1"/>
</dbReference>
<gene>
    <name evidence="1" type="ORF">GLW07_01330</name>
</gene>
<dbReference type="InterPro" id="IPR036412">
    <property type="entry name" value="HAD-like_sf"/>
</dbReference>
<comment type="caution">
    <text evidence="1">The sequence shown here is derived from an EMBL/GenBank/DDBJ whole genome shotgun (WGS) entry which is preliminary data.</text>
</comment>
<reference evidence="1 2" key="1">
    <citation type="submission" date="2019-11" db="EMBL/GenBank/DDBJ databases">
        <title>Genome sequences of 17 halophilic strains isolated from different environments.</title>
        <authorList>
            <person name="Furrow R.E."/>
        </authorList>
    </citation>
    <scope>NUCLEOTIDE SEQUENCE [LARGE SCALE GENOMIC DNA]</scope>
    <source>
        <strain evidence="1 2">22506_14_FS</strain>
    </source>
</reference>
<name>A0A845ERF6_9BACL</name>
<evidence type="ECO:0000313" key="2">
    <source>
        <dbReference type="Proteomes" id="UP000447833"/>
    </source>
</evidence>
<protein>
    <submittedName>
        <fullName evidence="1">HAD-IIB family hydrolase</fullName>
    </submittedName>
</protein>
<dbReference type="Gene3D" id="3.90.1070.10">
    <property type="match status" value="1"/>
</dbReference>
<dbReference type="InterPro" id="IPR023214">
    <property type="entry name" value="HAD_sf"/>
</dbReference>
<dbReference type="EMBL" id="WMEY01000001">
    <property type="protein sequence ID" value="MYL61987.1"/>
    <property type="molecule type" value="Genomic_DNA"/>
</dbReference>
<accession>A0A845ERF6</accession>